<proteinExistence type="predicted"/>
<dbReference type="HOGENOM" id="CLU_2993723_0_0_5"/>
<reference evidence="1 2" key="1">
    <citation type="journal article" date="2010" name="BMC Genomics">
        <title>Metabolic flexibility revealed in the genome of the cyst-forming alpha-1 proteobacterium Rhodospirillum centenum.</title>
        <authorList>
            <person name="Lu Y.K."/>
            <person name="Marden J."/>
            <person name="Han M."/>
            <person name="Swingley W.D."/>
            <person name="Mastrian S.D."/>
            <person name="Chowdhury S.R."/>
            <person name="Hao J."/>
            <person name="Helmy T."/>
            <person name="Kim S."/>
            <person name="Kurdoglu A.A."/>
            <person name="Matthies H.J."/>
            <person name="Rollo D."/>
            <person name="Stothard P."/>
            <person name="Blankenship R.E."/>
            <person name="Bauer C.E."/>
            <person name="Touchman J.W."/>
        </authorList>
    </citation>
    <scope>NUCLEOTIDE SEQUENCE [LARGE SCALE GENOMIC DNA]</scope>
    <source>
        <strain evidence="2">ATCC 51521 / SW</strain>
    </source>
</reference>
<dbReference type="STRING" id="414684.RC1_0071"/>
<organism evidence="1 2">
    <name type="scientific">Rhodospirillum centenum (strain ATCC 51521 / SW)</name>
    <dbReference type="NCBI Taxonomy" id="414684"/>
    <lineage>
        <taxon>Bacteria</taxon>
        <taxon>Pseudomonadati</taxon>
        <taxon>Pseudomonadota</taxon>
        <taxon>Alphaproteobacteria</taxon>
        <taxon>Rhodospirillales</taxon>
        <taxon>Rhodospirillaceae</taxon>
        <taxon>Rhodospirillum</taxon>
    </lineage>
</organism>
<dbReference type="AlphaFoldDB" id="B6IPY4"/>
<sequence length="57" mass="6108">MRYLIERLRERSTWLGATALLSAFGVSLDPALVDQIALVGGAAAGLILMLTPDRPAR</sequence>
<evidence type="ECO:0000313" key="2">
    <source>
        <dbReference type="Proteomes" id="UP000001591"/>
    </source>
</evidence>
<name>B6IPY4_RHOCS</name>
<dbReference type="EMBL" id="CP000613">
    <property type="protein sequence ID" value="ACI97520.1"/>
    <property type="molecule type" value="Genomic_DNA"/>
</dbReference>
<dbReference type="KEGG" id="rce:RC1_0071"/>
<accession>B6IPY4</accession>
<keyword evidence="2" id="KW-1185">Reference proteome</keyword>
<evidence type="ECO:0000313" key="1">
    <source>
        <dbReference type="EMBL" id="ACI97520.1"/>
    </source>
</evidence>
<protein>
    <submittedName>
        <fullName evidence="1">Uncharacterized protein</fullName>
    </submittedName>
</protein>
<dbReference type="Proteomes" id="UP000001591">
    <property type="component" value="Chromosome"/>
</dbReference>
<dbReference type="RefSeq" id="WP_012565311.1">
    <property type="nucleotide sequence ID" value="NC_011420.2"/>
</dbReference>
<gene>
    <name evidence="1" type="ordered locus">RC1_0071</name>
</gene>